<keyword evidence="3" id="KW-0804">Transcription</keyword>
<reference evidence="5 6" key="1">
    <citation type="submission" date="2022-06" db="EMBL/GenBank/DDBJ databases">
        <authorList>
            <person name="So Y."/>
        </authorList>
    </citation>
    <scope>NUCLEOTIDE SEQUENCE [LARGE SCALE GENOMIC DNA]</scope>
    <source>
        <strain evidence="5 6">STR3</strain>
    </source>
</reference>
<evidence type="ECO:0000313" key="6">
    <source>
        <dbReference type="Proteomes" id="UP001204524"/>
    </source>
</evidence>
<dbReference type="SUPFAM" id="SSF55718">
    <property type="entry name" value="SCP-like"/>
    <property type="match status" value="1"/>
</dbReference>
<keyword evidence="6" id="KW-1185">Reference proteome</keyword>
<accession>A0ABT1KTA5</accession>
<feature type="domain" description="HTH hxlR-type" evidence="4">
    <location>
        <begin position="9"/>
        <end position="100"/>
    </location>
</feature>
<dbReference type="PANTHER" id="PTHR33204:SF18">
    <property type="entry name" value="TRANSCRIPTIONAL REGULATORY PROTEIN"/>
    <property type="match status" value="1"/>
</dbReference>
<name>A0ABT1KTA5_9ACTN</name>
<dbReference type="RefSeq" id="WP_254179850.1">
    <property type="nucleotide sequence ID" value="NZ_JANARS010000001.1"/>
</dbReference>
<keyword evidence="2" id="KW-0238">DNA-binding</keyword>
<dbReference type="SUPFAM" id="SSF46785">
    <property type="entry name" value="Winged helix' DNA-binding domain"/>
    <property type="match status" value="1"/>
</dbReference>
<evidence type="ECO:0000256" key="2">
    <source>
        <dbReference type="ARBA" id="ARBA00023125"/>
    </source>
</evidence>
<dbReference type="InterPro" id="IPR036388">
    <property type="entry name" value="WH-like_DNA-bd_sf"/>
</dbReference>
<sequence>MAPTYGQFCPVAMASEVLTERWTPLVVRELLCGSTRFNDLRRGVPLMSPALLSKRLKTLERVGVVDHVGGEYHLTAAGRELWPVIESMGVWGQRWARGDVIAKHYDASLLMWDIHRNVDTDALPEGRVVVHFHLQGSSDRKSHFWLVLEAPAVDLCLTDPGHDVDVEVAGHVETMIDYWMGRRDLMGAVKAGDLAVAGPRPLVRALPTWFTRSTFAPVPLPEEVAAPAS</sequence>
<gene>
    <name evidence="5" type="ORF">NCI01_02330</name>
</gene>
<dbReference type="InterPro" id="IPR036390">
    <property type="entry name" value="WH_DNA-bd_sf"/>
</dbReference>
<dbReference type="EMBL" id="JANARS010000001">
    <property type="protein sequence ID" value="MCP3420624.1"/>
    <property type="molecule type" value="Genomic_DNA"/>
</dbReference>
<protein>
    <submittedName>
        <fullName evidence="5">Helix-turn-helix transcriptional regulator</fullName>
    </submittedName>
</protein>
<evidence type="ECO:0000256" key="1">
    <source>
        <dbReference type="ARBA" id="ARBA00023015"/>
    </source>
</evidence>
<dbReference type="Pfam" id="PF01638">
    <property type="entry name" value="HxlR"/>
    <property type="match status" value="1"/>
</dbReference>
<dbReference type="Gene3D" id="1.10.10.10">
    <property type="entry name" value="Winged helix-like DNA-binding domain superfamily/Winged helix DNA-binding domain"/>
    <property type="match status" value="1"/>
</dbReference>
<evidence type="ECO:0000313" key="5">
    <source>
        <dbReference type="EMBL" id="MCP3420624.1"/>
    </source>
</evidence>
<dbReference type="Proteomes" id="UP001204524">
    <property type="component" value="Unassembled WGS sequence"/>
</dbReference>
<proteinExistence type="predicted"/>
<dbReference type="PROSITE" id="PS51118">
    <property type="entry name" value="HTH_HXLR"/>
    <property type="match status" value="1"/>
</dbReference>
<comment type="caution">
    <text evidence="5">The sequence shown here is derived from an EMBL/GenBank/DDBJ whole genome shotgun (WGS) entry which is preliminary data.</text>
</comment>
<evidence type="ECO:0000256" key="3">
    <source>
        <dbReference type="ARBA" id="ARBA00023163"/>
    </source>
</evidence>
<organism evidence="5 6">
    <name type="scientific">Nocardioides pinisoli</name>
    <dbReference type="NCBI Taxonomy" id="2950279"/>
    <lineage>
        <taxon>Bacteria</taxon>
        <taxon>Bacillati</taxon>
        <taxon>Actinomycetota</taxon>
        <taxon>Actinomycetes</taxon>
        <taxon>Propionibacteriales</taxon>
        <taxon>Nocardioidaceae</taxon>
        <taxon>Nocardioides</taxon>
    </lineage>
</organism>
<dbReference type="InterPro" id="IPR036527">
    <property type="entry name" value="SCP2_sterol-bd_dom_sf"/>
</dbReference>
<evidence type="ECO:0000259" key="4">
    <source>
        <dbReference type="PROSITE" id="PS51118"/>
    </source>
</evidence>
<dbReference type="InterPro" id="IPR002577">
    <property type="entry name" value="HTH_HxlR"/>
</dbReference>
<dbReference type="PANTHER" id="PTHR33204">
    <property type="entry name" value="TRANSCRIPTIONAL REGULATOR, MARR FAMILY"/>
    <property type="match status" value="1"/>
</dbReference>
<keyword evidence="1" id="KW-0805">Transcription regulation</keyword>